<evidence type="ECO:0000313" key="2">
    <source>
        <dbReference type="Proteomes" id="UP000251402"/>
    </source>
</evidence>
<sequence length="101" mass="11841">MTLNLTQQQAEALFEVFQNFILPAKPVRAKDKLIIMMLLKVFRKLRAKLEARLPRGYSITLAPEEAMAYFAYFDGYTFPPTMIYEKNFISAQINEINRQLF</sequence>
<dbReference type="Proteomes" id="UP000251402">
    <property type="component" value="Chromosome"/>
</dbReference>
<dbReference type="RefSeq" id="WP_112574821.1">
    <property type="nucleotide sequence ID" value="NZ_CP043450.1"/>
</dbReference>
<reference evidence="1" key="1">
    <citation type="submission" date="2019-08" db="EMBL/GenBank/DDBJ databases">
        <title>Comparative genome analysis confer to the adaptation heavy metal polluted environment.</title>
        <authorList>
            <person name="Li Y."/>
        </authorList>
    </citation>
    <scope>NUCLEOTIDE SEQUENCE [LARGE SCALE GENOMIC DNA]</scope>
    <source>
        <strain evidence="1">P1</strain>
    </source>
</reference>
<gene>
    <name evidence="1" type="ORF">DEO27_026720</name>
</gene>
<accession>A0A5C1I7U4</accession>
<organism evidence="1 2">
    <name type="scientific">Mucilaginibacter rubeus</name>
    <dbReference type="NCBI Taxonomy" id="2027860"/>
    <lineage>
        <taxon>Bacteria</taxon>
        <taxon>Pseudomonadati</taxon>
        <taxon>Bacteroidota</taxon>
        <taxon>Sphingobacteriia</taxon>
        <taxon>Sphingobacteriales</taxon>
        <taxon>Sphingobacteriaceae</taxon>
        <taxon>Mucilaginibacter</taxon>
    </lineage>
</organism>
<name>A0A5C1I7U4_9SPHI</name>
<dbReference type="AlphaFoldDB" id="A0A5C1I7U4"/>
<protein>
    <submittedName>
        <fullName evidence="1">Uncharacterized protein</fullName>
    </submittedName>
</protein>
<dbReference type="EMBL" id="CP043450">
    <property type="protein sequence ID" value="QEM13450.1"/>
    <property type="molecule type" value="Genomic_DNA"/>
</dbReference>
<proteinExistence type="predicted"/>
<dbReference type="KEGG" id="mrub:DEO27_026720"/>
<evidence type="ECO:0000313" key="1">
    <source>
        <dbReference type="EMBL" id="QEM13450.1"/>
    </source>
</evidence>
<keyword evidence="2" id="KW-1185">Reference proteome</keyword>